<comment type="caution">
    <text evidence="2">The sequence shown here is derived from an EMBL/GenBank/DDBJ whole genome shotgun (WGS) entry which is preliminary data.</text>
</comment>
<dbReference type="InterPro" id="IPR003615">
    <property type="entry name" value="HNH_nuc"/>
</dbReference>
<dbReference type="AlphaFoldDB" id="G9XPY9"/>
<name>G9XPY9_DESHA</name>
<dbReference type="Proteomes" id="UP000004416">
    <property type="component" value="Unassembled WGS sequence"/>
</dbReference>
<evidence type="ECO:0000313" key="2">
    <source>
        <dbReference type="EMBL" id="EHL06283.1"/>
    </source>
</evidence>
<dbReference type="EMBL" id="AFZX01000078">
    <property type="protein sequence ID" value="EHL06283.1"/>
    <property type="molecule type" value="Genomic_DNA"/>
</dbReference>
<proteinExistence type="predicted"/>
<protein>
    <recommendedName>
        <fullName evidence="1">HNH nuclease domain-containing protein</fullName>
    </recommendedName>
</protein>
<gene>
    <name evidence="2" type="ORF">HMPREF0322_03035</name>
</gene>
<evidence type="ECO:0000259" key="1">
    <source>
        <dbReference type="Pfam" id="PF13391"/>
    </source>
</evidence>
<accession>G9XPY9</accession>
<dbReference type="HOGENOM" id="CLU_1183495_0_0_9"/>
<feature type="domain" description="HNH nuclease" evidence="1">
    <location>
        <begin position="138"/>
        <end position="187"/>
    </location>
</feature>
<dbReference type="PATRIC" id="fig|537010.4.peg.2841"/>
<dbReference type="RefSeq" id="WP_005813319.1">
    <property type="nucleotide sequence ID" value="NZ_JH414477.1"/>
</dbReference>
<dbReference type="Pfam" id="PF13391">
    <property type="entry name" value="HNH_2"/>
    <property type="match status" value="1"/>
</dbReference>
<sequence>MHIIDCTGKVFTKTELIHANNAAIREGRNRAFNEEYLEGLPDDLYYPICLALDEHNKGEIRVQIVFDNDGTREFLDMSKKRYNYLPVATFDDDGVMNLEYLHGKPYPDDREYVEKVVRRVVRDNDFRNNILNAYENQCAMCEIKDIPSLVAAHIYPAHLCDDDTVNNGMCLCLFHDKAYENGNICINPEGDIIIVNTDIEVSYQTIRFPANKEDFPSRDRLRQRLELSMRRKNI</sequence>
<reference evidence="2 3" key="1">
    <citation type="submission" date="2011-08" db="EMBL/GenBank/DDBJ databases">
        <authorList>
            <person name="Weinstock G."/>
            <person name="Sodergren E."/>
            <person name="Clifton S."/>
            <person name="Fulton L."/>
            <person name="Fulton B."/>
            <person name="Courtney L."/>
            <person name="Fronick C."/>
            <person name="Harrison M."/>
            <person name="Strong C."/>
            <person name="Farmer C."/>
            <person name="Delahaunty K."/>
            <person name="Markovic C."/>
            <person name="Hall O."/>
            <person name="Minx P."/>
            <person name="Tomlinson C."/>
            <person name="Mitreva M."/>
            <person name="Hou S."/>
            <person name="Chen J."/>
            <person name="Wollam A."/>
            <person name="Pepin K.H."/>
            <person name="Johnson M."/>
            <person name="Bhonagiri V."/>
            <person name="Zhang X."/>
            <person name="Suruliraj S."/>
            <person name="Warren W."/>
            <person name="Chinwalla A."/>
            <person name="Mardis E.R."/>
            <person name="Wilson R.K."/>
        </authorList>
    </citation>
    <scope>NUCLEOTIDE SEQUENCE [LARGE SCALE GENOMIC DNA]</scope>
    <source>
        <strain evidence="2 3">DP7</strain>
    </source>
</reference>
<organism evidence="2 3">
    <name type="scientific">Desulfitobacterium hafniense DP7</name>
    <dbReference type="NCBI Taxonomy" id="537010"/>
    <lineage>
        <taxon>Bacteria</taxon>
        <taxon>Bacillati</taxon>
        <taxon>Bacillota</taxon>
        <taxon>Clostridia</taxon>
        <taxon>Eubacteriales</taxon>
        <taxon>Desulfitobacteriaceae</taxon>
        <taxon>Desulfitobacterium</taxon>
    </lineage>
</organism>
<evidence type="ECO:0000313" key="3">
    <source>
        <dbReference type="Proteomes" id="UP000004416"/>
    </source>
</evidence>